<organism evidence="1 2">
    <name type="scientific">Cochliobolus heterostrophus (strain C5 / ATCC 48332 / race O)</name>
    <name type="common">Southern corn leaf blight fungus</name>
    <name type="synonym">Bipolaris maydis</name>
    <dbReference type="NCBI Taxonomy" id="701091"/>
    <lineage>
        <taxon>Eukaryota</taxon>
        <taxon>Fungi</taxon>
        <taxon>Dikarya</taxon>
        <taxon>Ascomycota</taxon>
        <taxon>Pezizomycotina</taxon>
        <taxon>Dothideomycetes</taxon>
        <taxon>Pleosporomycetidae</taxon>
        <taxon>Pleosporales</taxon>
        <taxon>Pleosporineae</taxon>
        <taxon>Pleosporaceae</taxon>
        <taxon>Bipolaris</taxon>
    </lineage>
</organism>
<dbReference type="EMBL" id="KB445583">
    <property type="protein sequence ID" value="EMD87105.1"/>
    <property type="molecule type" value="Genomic_DNA"/>
</dbReference>
<reference evidence="1 2" key="1">
    <citation type="journal article" date="2012" name="PLoS Pathog.">
        <title>Diverse lifestyles and strategies of plant pathogenesis encoded in the genomes of eighteen Dothideomycetes fungi.</title>
        <authorList>
            <person name="Ohm R.A."/>
            <person name="Feau N."/>
            <person name="Henrissat B."/>
            <person name="Schoch C.L."/>
            <person name="Horwitz B.A."/>
            <person name="Barry K.W."/>
            <person name="Condon B.J."/>
            <person name="Copeland A.C."/>
            <person name="Dhillon B."/>
            <person name="Glaser F."/>
            <person name="Hesse C.N."/>
            <person name="Kosti I."/>
            <person name="LaButti K."/>
            <person name="Lindquist E.A."/>
            <person name="Lucas S."/>
            <person name="Salamov A.A."/>
            <person name="Bradshaw R.E."/>
            <person name="Ciuffetti L."/>
            <person name="Hamelin R.C."/>
            <person name="Kema G.H.J."/>
            <person name="Lawrence C."/>
            <person name="Scott J.A."/>
            <person name="Spatafora J.W."/>
            <person name="Turgeon B.G."/>
            <person name="de Wit P.J.G.M."/>
            <person name="Zhong S."/>
            <person name="Goodwin S.B."/>
            <person name="Grigoriev I.V."/>
        </authorList>
    </citation>
    <scope>NUCLEOTIDE SEQUENCE [LARGE SCALE GENOMIC DNA]</scope>
    <source>
        <strain evidence="2">C5 / ATCC 48332 / race O</strain>
    </source>
</reference>
<dbReference type="Proteomes" id="UP000016936">
    <property type="component" value="Unassembled WGS sequence"/>
</dbReference>
<proteinExistence type="predicted"/>
<evidence type="ECO:0000313" key="2">
    <source>
        <dbReference type="Proteomes" id="UP000016936"/>
    </source>
</evidence>
<sequence length="68" mass="8036">MRNGVEGQVGLWRLQVMTVEVQSEQTSFMMELPRPYDTLHPCGNSEIRYGYYDQPDRQRNTHDMMAIK</sequence>
<name>M2SP47_COCH5</name>
<reference evidence="2" key="2">
    <citation type="journal article" date="2013" name="PLoS Genet.">
        <title>Comparative genome structure, secondary metabolite, and effector coding capacity across Cochliobolus pathogens.</title>
        <authorList>
            <person name="Condon B.J."/>
            <person name="Leng Y."/>
            <person name="Wu D."/>
            <person name="Bushley K.E."/>
            <person name="Ohm R.A."/>
            <person name="Otillar R."/>
            <person name="Martin J."/>
            <person name="Schackwitz W."/>
            <person name="Grimwood J."/>
            <person name="MohdZainudin N."/>
            <person name="Xue C."/>
            <person name="Wang R."/>
            <person name="Manning V.A."/>
            <person name="Dhillon B."/>
            <person name="Tu Z.J."/>
            <person name="Steffenson B.J."/>
            <person name="Salamov A."/>
            <person name="Sun H."/>
            <person name="Lowry S."/>
            <person name="LaButti K."/>
            <person name="Han J."/>
            <person name="Copeland A."/>
            <person name="Lindquist E."/>
            <person name="Barry K."/>
            <person name="Schmutz J."/>
            <person name="Baker S.E."/>
            <person name="Ciuffetti L.M."/>
            <person name="Grigoriev I.V."/>
            <person name="Zhong S."/>
            <person name="Turgeon B.G."/>
        </authorList>
    </citation>
    <scope>NUCLEOTIDE SEQUENCE [LARGE SCALE GENOMIC DNA]</scope>
    <source>
        <strain evidence="2">C5 / ATCC 48332 / race O</strain>
    </source>
</reference>
<keyword evidence="2" id="KW-1185">Reference proteome</keyword>
<protein>
    <submittedName>
        <fullName evidence="1">Uncharacterized protein</fullName>
    </submittedName>
</protein>
<dbReference type="AlphaFoldDB" id="M2SP47"/>
<accession>M2SP47</accession>
<dbReference type="HOGENOM" id="CLU_2819376_0_0_1"/>
<gene>
    <name evidence="1" type="ORF">COCHEDRAFT_1023802</name>
</gene>
<evidence type="ECO:0000313" key="1">
    <source>
        <dbReference type="EMBL" id="EMD87105.1"/>
    </source>
</evidence>